<dbReference type="GO" id="GO:0005507">
    <property type="term" value="F:copper ion binding"/>
    <property type="evidence" value="ECO:0007669"/>
    <property type="project" value="InterPro"/>
</dbReference>
<dbReference type="PANTHER" id="PTHR11709">
    <property type="entry name" value="MULTI-COPPER OXIDASE"/>
    <property type="match status" value="1"/>
</dbReference>
<dbReference type="CDD" id="cd13896">
    <property type="entry name" value="CuRO_3_CopA"/>
    <property type="match status" value="1"/>
</dbReference>
<dbReference type="InterPro" id="IPR033138">
    <property type="entry name" value="Cu_oxidase_CS"/>
</dbReference>
<dbReference type="Proteomes" id="UP000502533">
    <property type="component" value="Chromosome"/>
</dbReference>
<dbReference type="InterPro" id="IPR034279">
    <property type="entry name" value="CuRO_3_CopA"/>
</dbReference>
<keyword evidence="2" id="KW-1185">Reference proteome</keyword>
<dbReference type="NCBIfam" id="TIGR01480">
    <property type="entry name" value="copper_res_A"/>
    <property type="match status" value="1"/>
</dbReference>
<dbReference type="GO" id="GO:0042597">
    <property type="term" value="C:periplasmic space"/>
    <property type="evidence" value="ECO:0007669"/>
    <property type="project" value="InterPro"/>
</dbReference>
<proteinExistence type="predicted"/>
<dbReference type="EMBL" id="CP050139">
    <property type="protein sequence ID" value="QIP36063.1"/>
    <property type="molecule type" value="Genomic_DNA"/>
</dbReference>
<dbReference type="PROSITE" id="PS00080">
    <property type="entry name" value="MULTICOPPER_OXIDASE2"/>
    <property type="match status" value="1"/>
</dbReference>
<accession>A0A181CCT5</accession>
<dbReference type="InterPro" id="IPR006311">
    <property type="entry name" value="TAT_signal"/>
</dbReference>
<dbReference type="AlphaFoldDB" id="A0A181CCT5"/>
<protein>
    <submittedName>
        <fullName evidence="1">Copper resistance system multicopper oxidase</fullName>
    </submittedName>
</protein>
<dbReference type="PANTHER" id="PTHR11709:SF394">
    <property type="entry name" value="FI03373P-RELATED"/>
    <property type="match status" value="1"/>
</dbReference>
<dbReference type="InterPro" id="IPR006376">
    <property type="entry name" value="Cu-R_CopA"/>
</dbReference>
<dbReference type="InterPro" id="IPR001117">
    <property type="entry name" value="Cu-oxidase_2nd"/>
</dbReference>
<organism evidence="1 2">
    <name type="scientific">Komagataeibacter rhaeticus</name>
    <dbReference type="NCBI Taxonomy" id="215221"/>
    <lineage>
        <taxon>Bacteria</taxon>
        <taxon>Pseudomonadati</taxon>
        <taxon>Pseudomonadota</taxon>
        <taxon>Alphaproteobacteria</taxon>
        <taxon>Acetobacterales</taxon>
        <taxon>Acetobacteraceae</taxon>
        <taxon>Komagataeibacter</taxon>
    </lineage>
</organism>
<dbReference type="RefSeq" id="WP_007399492.1">
    <property type="nucleotide sequence ID" value="NZ_CALMTF010000053.1"/>
</dbReference>
<dbReference type="InterPro" id="IPR045087">
    <property type="entry name" value="Cu-oxidase_fam"/>
</dbReference>
<dbReference type="Pfam" id="PF00394">
    <property type="entry name" value="Cu-oxidase"/>
    <property type="match status" value="1"/>
</dbReference>
<dbReference type="PROSITE" id="PS00079">
    <property type="entry name" value="MULTICOPPER_OXIDASE1"/>
    <property type="match status" value="1"/>
</dbReference>
<dbReference type="InterPro" id="IPR011706">
    <property type="entry name" value="Cu-oxidase_C"/>
</dbReference>
<dbReference type="CDD" id="cd13874">
    <property type="entry name" value="CuRO_2_CopA"/>
    <property type="match status" value="1"/>
</dbReference>
<reference evidence="1 2" key="1">
    <citation type="submission" date="2020-03" db="EMBL/GenBank/DDBJ databases">
        <title>Isolation of cellulose-producing strains, genome characterization and application of the synthesized cellulose films as an economical and sustainable material for piezoelectric sensor construction.</title>
        <authorList>
            <person name="Mangayil R.K."/>
        </authorList>
    </citation>
    <scope>NUCLEOTIDE SEQUENCE [LARGE SCALE GENOMIC DNA]</scope>
    <source>
        <strain evidence="1 2">ENS 9a1a</strain>
    </source>
</reference>
<gene>
    <name evidence="1" type="ORF">GWK63_11725</name>
</gene>
<dbReference type="InterPro" id="IPR002355">
    <property type="entry name" value="Cu_oxidase_Cu_BS"/>
</dbReference>
<dbReference type="Pfam" id="PF07732">
    <property type="entry name" value="Cu-oxidase_3"/>
    <property type="match status" value="1"/>
</dbReference>
<sequence length="646" mass="72544">MHDRQRTRARLTRRRFVTGLGAGGLAAALPRLPSAHASPTGTVPDTPRAAWNLNVGRTRIEIDHKVLHAPCVDGAVPGPILRWREGDTVVLTVTNTLRDEDTSIHWHGIRLPYTMDGVPGLSFTGIPPGRSFTYRFPLSQSGTYWYHSHSGMQEAQGLYGAVVIDPLRPDPYACARDYVILLSEWTDVSPMDMISNLKMQDDYYVFRQRTAASLPREARAAGGLLPALKDRLAWSRMRMAATDISDVTGIIYTYLLNGHAPDMNWSGLFHPGERVRLRFINASSMTFFDIRIPGLEMLVVQADGNDVEPVPVDEFRIGVAETYDVIVQPRGNAAYTIFAQSEDRTGYARGTLAPRPGMSAPIPPMDPRPVRTMVDMGMGDMKPGESMKDMPMPDMKPDRTMQHMDMPDTKPGHTMQGMDMPDTKPGHVMRHMDMPRTEPGHAMADMDMSDMQMDDSMPDMDKDHAMPADTPPLEIDDPGPPPLNVENQNIARMPVDRLGSPGDGLEDTGRRVLNYRQLRATRPGTDPRPPSREIILHLTGNMERYIWGFNGRKFSESGPIRLKHNERVRFTLINDTMMEHPIHLHGLWSELENGQGDYRPYKHTIISQPGSRLSYLVTADAPGMWAYHCHLMLHMELGMFRTVIVE</sequence>
<dbReference type="PROSITE" id="PS51318">
    <property type="entry name" value="TAT"/>
    <property type="match status" value="1"/>
</dbReference>
<dbReference type="GeneID" id="85022832"/>
<evidence type="ECO:0000313" key="2">
    <source>
        <dbReference type="Proteomes" id="UP000502533"/>
    </source>
</evidence>
<dbReference type="InterPro" id="IPR011707">
    <property type="entry name" value="Cu-oxidase-like_N"/>
</dbReference>
<dbReference type="Gene3D" id="2.60.40.420">
    <property type="entry name" value="Cupredoxins - blue copper proteins"/>
    <property type="match status" value="3"/>
</dbReference>
<dbReference type="InterPro" id="IPR034282">
    <property type="entry name" value="CuRO_2_CopA"/>
</dbReference>
<dbReference type="GO" id="GO:0016491">
    <property type="term" value="F:oxidoreductase activity"/>
    <property type="evidence" value="ECO:0007669"/>
    <property type="project" value="InterPro"/>
</dbReference>
<evidence type="ECO:0000313" key="1">
    <source>
        <dbReference type="EMBL" id="QIP36063.1"/>
    </source>
</evidence>
<dbReference type="Pfam" id="PF07731">
    <property type="entry name" value="Cu-oxidase_2"/>
    <property type="match status" value="1"/>
</dbReference>
<dbReference type="KEGG" id="kre:GWK63_11725"/>
<name>A0A181CCT5_9PROT</name>
<dbReference type="SUPFAM" id="SSF49503">
    <property type="entry name" value="Cupredoxins"/>
    <property type="match status" value="3"/>
</dbReference>
<dbReference type="InterPro" id="IPR008972">
    <property type="entry name" value="Cupredoxin"/>
</dbReference>